<evidence type="ECO:0000313" key="2">
    <source>
        <dbReference type="EMBL" id="HDP78708.1"/>
    </source>
</evidence>
<organism evidence="2">
    <name type="scientific">Mesotoga infera</name>
    <dbReference type="NCBI Taxonomy" id="1236046"/>
    <lineage>
        <taxon>Bacteria</taxon>
        <taxon>Thermotogati</taxon>
        <taxon>Thermotogota</taxon>
        <taxon>Thermotogae</taxon>
        <taxon>Kosmotogales</taxon>
        <taxon>Kosmotogaceae</taxon>
        <taxon>Mesotoga</taxon>
    </lineage>
</organism>
<accession>A0A7C1HAN0</accession>
<sequence>MTETRTMMMKTSIILAVLAMVESTALAVTSLSGSEIGVFYGTAFALIALLLINYDAQILIREKKRVPAGFLARYFFYGICFATAATVSLEFFLGSFLGMMNLKIAAIAFGRWLSET</sequence>
<gene>
    <name evidence="2" type="ORF">ENN47_11125</name>
</gene>
<keyword evidence="1" id="KW-0812">Transmembrane</keyword>
<reference evidence="2" key="1">
    <citation type="journal article" date="2020" name="mSystems">
        <title>Genome- and Community-Level Interaction Insights into Carbon Utilization and Element Cycling Functions of Hydrothermarchaeota in Hydrothermal Sediment.</title>
        <authorList>
            <person name="Zhou Z."/>
            <person name="Liu Y."/>
            <person name="Xu W."/>
            <person name="Pan J."/>
            <person name="Luo Z.H."/>
            <person name="Li M."/>
        </authorList>
    </citation>
    <scope>NUCLEOTIDE SEQUENCE [LARGE SCALE GENOMIC DNA]</scope>
    <source>
        <strain evidence="2">SpSt-1179</strain>
    </source>
</reference>
<dbReference type="Proteomes" id="UP000886198">
    <property type="component" value="Unassembled WGS sequence"/>
</dbReference>
<protein>
    <submittedName>
        <fullName evidence="2">Uncharacterized protein</fullName>
    </submittedName>
</protein>
<dbReference type="AlphaFoldDB" id="A0A7C1HAN0"/>
<keyword evidence="1" id="KW-1133">Transmembrane helix</keyword>
<evidence type="ECO:0000256" key="1">
    <source>
        <dbReference type="SAM" id="Phobius"/>
    </source>
</evidence>
<comment type="caution">
    <text evidence="2">The sequence shown here is derived from an EMBL/GenBank/DDBJ whole genome shotgun (WGS) entry which is preliminary data.</text>
</comment>
<feature type="transmembrane region" description="Helical" evidence="1">
    <location>
        <begin position="66"/>
        <end position="85"/>
    </location>
</feature>
<proteinExistence type="predicted"/>
<name>A0A7C1HAN0_9BACT</name>
<dbReference type="EMBL" id="DSBT01000343">
    <property type="protein sequence ID" value="HDP78708.1"/>
    <property type="molecule type" value="Genomic_DNA"/>
</dbReference>
<keyword evidence="1" id="KW-0472">Membrane</keyword>
<feature type="transmembrane region" description="Helical" evidence="1">
    <location>
        <begin position="37"/>
        <end position="54"/>
    </location>
</feature>